<dbReference type="AlphaFoldDB" id="A0A1Z5JAV6"/>
<protein>
    <recommendedName>
        <fullName evidence="5">Glutaminyl-peptide cyclotransferase</fullName>
    </recommendedName>
</protein>
<dbReference type="OrthoDB" id="409395at2759"/>
<evidence type="ECO:0008006" key="5">
    <source>
        <dbReference type="Google" id="ProtNLM"/>
    </source>
</evidence>
<feature type="compositionally biased region" description="Basic and acidic residues" evidence="1">
    <location>
        <begin position="14"/>
        <end position="27"/>
    </location>
</feature>
<proteinExistence type="predicted"/>
<evidence type="ECO:0000313" key="4">
    <source>
        <dbReference type="Proteomes" id="UP000198406"/>
    </source>
</evidence>
<sequence>MAAKQRKNKGVNSTEERKRIDRNEQANKAKKGSFEKQVSSSSSSSHSLLRVAMWMAIIGAFLAVSVIFPWQKDVSTTTPAAPSTKEQKQQSSIPSSTRFGRFELLETVRHDDDAFTQGLQLVNDTLYEGVGHYGKSELRRVDLATGKVLQRHKLPREFFGEGITYFEDSRTGKGRILQLTWREQTAFLYDSESLELLHQISYNTKTGQGWGITWRQKQSAFIVSDGSSFLHFWDSQTFAETKRTEVYTLLHGGKGKVRHINELEYEPISDTVLANVWHNDLILRIDPDTGFVTTIYDLSSLYPTEQRSDSEAVLNGIALVEGKPDEVWVTGKLWSHMFRIRLIDPDDDEALR</sequence>
<keyword evidence="2" id="KW-0472">Membrane</keyword>
<keyword evidence="4" id="KW-1185">Reference proteome</keyword>
<dbReference type="InParanoid" id="A0A1Z5JAV6"/>
<evidence type="ECO:0000256" key="2">
    <source>
        <dbReference type="SAM" id="Phobius"/>
    </source>
</evidence>
<keyword evidence="2" id="KW-1133">Transmembrane helix</keyword>
<dbReference type="Proteomes" id="UP000198406">
    <property type="component" value="Unassembled WGS sequence"/>
</dbReference>
<feature type="region of interest" description="Disordered" evidence="1">
    <location>
        <begin position="76"/>
        <end position="95"/>
    </location>
</feature>
<dbReference type="GO" id="GO:0016603">
    <property type="term" value="F:glutaminyl-peptide cyclotransferase activity"/>
    <property type="evidence" value="ECO:0007669"/>
    <property type="project" value="InterPro"/>
</dbReference>
<name>A0A1Z5JAV6_FISSO</name>
<reference evidence="3 4" key="1">
    <citation type="journal article" date="2015" name="Plant Cell">
        <title>Oil accumulation by the oleaginous diatom Fistulifera solaris as revealed by the genome and transcriptome.</title>
        <authorList>
            <person name="Tanaka T."/>
            <person name="Maeda Y."/>
            <person name="Veluchamy A."/>
            <person name="Tanaka M."/>
            <person name="Abida H."/>
            <person name="Marechal E."/>
            <person name="Bowler C."/>
            <person name="Muto M."/>
            <person name="Sunaga Y."/>
            <person name="Tanaka M."/>
            <person name="Yoshino T."/>
            <person name="Taniguchi T."/>
            <person name="Fukuda Y."/>
            <person name="Nemoto M."/>
            <person name="Matsumoto M."/>
            <person name="Wong P.S."/>
            <person name="Aburatani S."/>
            <person name="Fujibuchi W."/>
        </authorList>
    </citation>
    <scope>NUCLEOTIDE SEQUENCE [LARGE SCALE GENOMIC DNA]</scope>
    <source>
        <strain evidence="3 4">JPCC DA0580</strain>
    </source>
</reference>
<dbReference type="EMBL" id="BDSP01000029">
    <property type="protein sequence ID" value="GAX10891.1"/>
    <property type="molecule type" value="Genomic_DNA"/>
</dbReference>
<dbReference type="InterPro" id="IPR007788">
    <property type="entry name" value="QCT"/>
</dbReference>
<keyword evidence="2" id="KW-0812">Transmembrane</keyword>
<accession>A0A1Z5JAV6</accession>
<organism evidence="3 4">
    <name type="scientific">Fistulifera solaris</name>
    <name type="common">Oleaginous diatom</name>
    <dbReference type="NCBI Taxonomy" id="1519565"/>
    <lineage>
        <taxon>Eukaryota</taxon>
        <taxon>Sar</taxon>
        <taxon>Stramenopiles</taxon>
        <taxon>Ochrophyta</taxon>
        <taxon>Bacillariophyta</taxon>
        <taxon>Bacillariophyceae</taxon>
        <taxon>Bacillariophycidae</taxon>
        <taxon>Naviculales</taxon>
        <taxon>Naviculaceae</taxon>
        <taxon>Fistulifera</taxon>
    </lineage>
</organism>
<dbReference type="SUPFAM" id="SSF50969">
    <property type="entry name" value="YVTN repeat-like/Quinoprotein amine dehydrogenase"/>
    <property type="match status" value="1"/>
</dbReference>
<dbReference type="PANTHER" id="PTHR31270:SF1">
    <property type="entry name" value="GLUTAMINYL-PEPTIDE CYCLOTRANSFERASE"/>
    <property type="match status" value="1"/>
</dbReference>
<dbReference type="InterPro" id="IPR011044">
    <property type="entry name" value="Quino_amine_DH_bsu"/>
</dbReference>
<evidence type="ECO:0000313" key="3">
    <source>
        <dbReference type="EMBL" id="GAX10891.1"/>
    </source>
</evidence>
<dbReference type="PANTHER" id="PTHR31270">
    <property type="entry name" value="GLUTAMINYL-PEPTIDE CYCLOTRANSFERASE"/>
    <property type="match status" value="1"/>
</dbReference>
<feature type="region of interest" description="Disordered" evidence="1">
    <location>
        <begin position="1"/>
        <end position="40"/>
    </location>
</feature>
<evidence type="ECO:0000256" key="1">
    <source>
        <dbReference type="SAM" id="MobiDB-lite"/>
    </source>
</evidence>
<feature type="transmembrane region" description="Helical" evidence="2">
    <location>
        <begin position="51"/>
        <end position="70"/>
    </location>
</feature>
<comment type="caution">
    <text evidence="3">The sequence shown here is derived from an EMBL/GenBank/DDBJ whole genome shotgun (WGS) entry which is preliminary data.</text>
</comment>
<gene>
    <name evidence="3" type="ORF">FisN_UnNu019</name>
</gene>
<dbReference type="Pfam" id="PF05096">
    <property type="entry name" value="Glu_cyclase_2"/>
    <property type="match status" value="1"/>
</dbReference>